<name>A0AAV4W978_9ARAC</name>
<protein>
    <submittedName>
        <fullName evidence="1">Uncharacterized protein</fullName>
    </submittedName>
</protein>
<dbReference type="EMBL" id="BPLQ01014291">
    <property type="protein sequence ID" value="GIY78923.1"/>
    <property type="molecule type" value="Genomic_DNA"/>
</dbReference>
<keyword evidence="2" id="KW-1185">Reference proteome</keyword>
<organism evidence="1 2">
    <name type="scientific">Caerostris darwini</name>
    <dbReference type="NCBI Taxonomy" id="1538125"/>
    <lineage>
        <taxon>Eukaryota</taxon>
        <taxon>Metazoa</taxon>
        <taxon>Ecdysozoa</taxon>
        <taxon>Arthropoda</taxon>
        <taxon>Chelicerata</taxon>
        <taxon>Arachnida</taxon>
        <taxon>Araneae</taxon>
        <taxon>Araneomorphae</taxon>
        <taxon>Entelegynae</taxon>
        <taxon>Araneoidea</taxon>
        <taxon>Araneidae</taxon>
        <taxon>Caerostris</taxon>
    </lineage>
</organism>
<comment type="caution">
    <text evidence="1">The sequence shown here is derived from an EMBL/GenBank/DDBJ whole genome shotgun (WGS) entry which is preliminary data.</text>
</comment>
<sequence length="102" mass="11764">MNIIEILNKEFISNVIKRGSKELPPQNSKKNRKNIAIYRNERVSTYDINDLVAIQWVQFGAGMKMRPKYFGSYKVIQVNTNARCEMEKIGSNITSTSVNHIK</sequence>
<accession>A0AAV4W978</accession>
<evidence type="ECO:0000313" key="1">
    <source>
        <dbReference type="EMBL" id="GIY78923.1"/>
    </source>
</evidence>
<reference evidence="1 2" key="1">
    <citation type="submission" date="2021-06" db="EMBL/GenBank/DDBJ databases">
        <title>Caerostris darwini draft genome.</title>
        <authorList>
            <person name="Kono N."/>
            <person name="Arakawa K."/>
        </authorList>
    </citation>
    <scope>NUCLEOTIDE SEQUENCE [LARGE SCALE GENOMIC DNA]</scope>
</reference>
<proteinExistence type="predicted"/>
<gene>
    <name evidence="1" type="ORF">CDAR_165731</name>
</gene>
<dbReference type="AlphaFoldDB" id="A0AAV4W978"/>
<evidence type="ECO:0000313" key="2">
    <source>
        <dbReference type="Proteomes" id="UP001054837"/>
    </source>
</evidence>
<dbReference type="Proteomes" id="UP001054837">
    <property type="component" value="Unassembled WGS sequence"/>
</dbReference>